<sequence length="34" mass="3629">MATSHLHAALQLGRAGSLCPTKARLRPLGFEPVE</sequence>
<accession>C5BVU7</accession>
<keyword evidence="2" id="KW-1185">Reference proteome</keyword>
<dbReference type="STRING" id="471853.Bcav_2297"/>
<gene>
    <name evidence="1" type="ordered locus">Bcav_2297</name>
</gene>
<dbReference type="HOGENOM" id="CLU_3372309_0_0_11"/>
<protein>
    <submittedName>
        <fullName evidence="1">Uncharacterized protein</fullName>
    </submittedName>
</protein>
<evidence type="ECO:0000313" key="2">
    <source>
        <dbReference type="Proteomes" id="UP000007962"/>
    </source>
</evidence>
<organism evidence="1 2">
    <name type="scientific">Beutenbergia cavernae (strain ATCC BAA-8 / DSM 12333 / CCUG 43141 / JCM 11478 / NBRC 16432 / NCIMB 13614 / HKI 0122)</name>
    <dbReference type="NCBI Taxonomy" id="471853"/>
    <lineage>
        <taxon>Bacteria</taxon>
        <taxon>Bacillati</taxon>
        <taxon>Actinomycetota</taxon>
        <taxon>Actinomycetes</taxon>
        <taxon>Micrococcales</taxon>
        <taxon>Beutenbergiaceae</taxon>
        <taxon>Beutenbergia</taxon>
    </lineage>
</organism>
<proteinExistence type="predicted"/>
<evidence type="ECO:0000313" key="1">
    <source>
        <dbReference type="EMBL" id="ACQ80548.1"/>
    </source>
</evidence>
<dbReference type="EMBL" id="CP001618">
    <property type="protein sequence ID" value="ACQ80548.1"/>
    <property type="molecule type" value="Genomic_DNA"/>
</dbReference>
<name>C5BVU7_BEUC1</name>
<dbReference type="Proteomes" id="UP000007962">
    <property type="component" value="Chromosome"/>
</dbReference>
<dbReference type="AlphaFoldDB" id="C5BVU7"/>
<reference evidence="1 2" key="1">
    <citation type="journal article" date="2009" name="Stand. Genomic Sci.">
        <title>Complete genome sequence of Beutenbergia cavernae type strain (HKI 0122).</title>
        <authorList>
            <person name="Land M."/>
            <person name="Pukall R."/>
            <person name="Abt B."/>
            <person name="Goker M."/>
            <person name="Rohde M."/>
            <person name="Glavina Del Rio T."/>
            <person name="Tice H."/>
            <person name="Copeland A."/>
            <person name="Cheng J.F."/>
            <person name="Lucas S."/>
            <person name="Chen F."/>
            <person name="Nolan M."/>
            <person name="Bruce D."/>
            <person name="Goodwin L."/>
            <person name="Pitluck S."/>
            <person name="Ivanova N."/>
            <person name="Mavromatis K."/>
            <person name="Ovchinnikova G."/>
            <person name="Pati A."/>
            <person name="Chen A."/>
            <person name="Palaniappan K."/>
            <person name="Hauser L."/>
            <person name="Chang Y.J."/>
            <person name="Jefferies C.C."/>
            <person name="Saunders E."/>
            <person name="Brettin T."/>
            <person name="Detter J.C."/>
            <person name="Han C."/>
            <person name="Chain P."/>
            <person name="Bristow J."/>
            <person name="Eisen J.A."/>
            <person name="Markowitz V."/>
            <person name="Hugenholtz P."/>
            <person name="Kyrpides N.C."/>
            <person name="Klenk H.P."/>
            <person name="Lapidus A."/>
        </authorList>
    </citation>
    <scope>NUCLEOTIDE SEQUENCE [LARGE SCALE GENOMIC DNA]</scope>
    <source>
        <strain evidence="2">ATCC BAA-8 / DSM 12333 / NBRC 16432</strain>
    </source>
</reference>
<dbReference type="KEGG" id="bcv:Bcav_2297"/>